<proteinExistence type="predicted"/>
<comment type="caution">
    <text evidence="2">The sequence shown here is derived from an EMBL/GenBank/DDBJ whole genome shotgun (WGS) entry which is preliminary data.</text>
</comment>
<dbReference type="Pfam" id="PF24963">
    <property type="entry name" value="DUF7768"/>
    <property type="match status" value="1"/>
</dbReference>
<dbReference type="Proteomes" id="UP000230759">
    <property type="component" value="Unassembled WGS sequence"/>
</dbReference>
<gene>
    <name evidence="2" type="ORF">COX04_01450</name>
</gene>
<dbReference type="EMBL" id="PCSV01000036">
    <property type="protein sequence ID" value="PIP57076.1"/>
    <property type="molecule type" value="Genomic_DNA"/>
</dbReference>
<name>A0A2H0BHC2_9BACT</name>
<sequence>MTNNRVNKLRFSKKSSSDKIIFTSYSKRNFYLRSDISAFILNAGRTPISPFMNFDYNMAGLVDKNLIRVANNTMLKKSDEIWIFGEISDEVLIEIYLAKRLNKPIHFFKKIDGEKFEEVRQDSVILEDVSSWLWDWVKEDKVLERWHPRLRFKKSYPLVYPAYSKRNFYWQMHISQFCLEKKRVPLNPFMLFRYFLGDSVSREGVYRANSNIVEISDELWIFGEISDGVLDEIKIIKERGGRIKYYKITKSNPVVFRQISAKSAKFEDENLEKYRHLL</sequence>
<organism evidence="2 3">
    <name type="scientific">Candidatus Woesebacteria bacterium CG22_combo_CG10-13_8_21_14_all_45_10</name>
    <dbReference type="NCBI Taxonomy" id="1975060"/>
    <lineage>
        <taxon>Bacteria</taxon>
        <taxon>Candidatus Woeseibacteriota</taxon>
    </lineage>
</organism>
<feature type="domain" description="DUF7768" evidence="1">
    <location>
        <begin position="165"/>
        <end position="245"/>
    </location>
</feature>
<evidence type="ECO:0000313" key="3">
    <source>
        <dbReference type="Proteomes" id="UP000230759"/>
    </source>
</evidence>
<protein>
    <recommendedName>
        <fullName evidence="1">DUF7768 domain-containing protein</fullName>
    </recommendedName>
</protein>
<accession>A0A2H0BHC2</accession>
<dbReference type="AlphaFoldDB" id="A0A2H0BHC2"/>
<reference evidence="2 3" key="1">
    <citation type="submission" date="2017-09" db="EMBL/GenBank/DDBJ databases">
        <title>Depth-based differentiation of microbial function through sediment-hosted aquifers and enrichment of novel symbionts in the deep terrestrial subsurface.</title>
        <authorList>
            <person name="Probst A.J."/>
            <person name="Ladd B."/>
            <person name="Jarett J.K."/>
            <person name="Geller-Mcgrath D.E."/>
            <person name="Sieber C.M."/>
            <person name="Emerson J.B."/>
            <person name="Anantharaman K."/>
            <person name="Thomas B.C."/>
            <person name="Malmstrom R."/>
            <person name="Stieglmeier M."/>
            <person name="Klingl A."/>
            <person name="Woyke T."/>
            <person name="Ryan C.M."/>
            <person name="Banfield J.F."/>
        </authorList>
    </citation>
    <scope>NUCLEOTIDE SEQUENCE [LARGE SCALE GENOMIC DNA]</scope>
    <source>
        <strain evidence="2">CG22_combo_CG10-13_8_21_14_all_45_10</strain>
    </source>
</reference>
<evidence type="ECO:0000259" key="1">
    <source>
        <dbReference type="Pfam" id="PF24963"/>
    </source>
</evidence>
<evidence type="ECO:0000313" key="2">
    <source>
        <dbReference type="EMBL" id="PIP57076.1"/>
    </source>
</evidence>
<dbReference type="InterPro" id="IPR056670">
    <property type="entry name" value="DUF7768"/>
</dbReference>